<gene>
    <name evidence="3" type="ORF">ANCCEY_01048</name>
</gene>
<keyword evidence="2" id="KW-1133">Transmembrane helix</keyword>
<feature type="transmembrane region" description="Helical" evidence="2">
    <location>
        <begin position="52"/>
        <end position="73"/>
    </location>
</feature>
<evidence type="ECO:0000313" key="4">
    <source>
        <dbReference type="Proteomes" id="UP000054495"/>
    </source>
</evidence>
<reference evidence="3 4" key="1">
    <citation type="submission" date="2013-05" db="EMBL/GenBank/DDBJ databases">
        <title>Draft genome of the parasitic nematode Anyclostoma ceylanicum.</title>
        <authorList>
            <person name="Mitreva M."/>
        </authorList>
    </citation>
    <scope>NUCLEOTIDE SEQUENCE [LARGE SCALE GENOMIC DNA]</scope>
</reference>
<feature type="transmembrane region" description="Helical" evidence="2">
    <location>
        <begin position="85"/>
        <end position="109"/>
    </location>
</feature>
<evidence type="ECO:0000256" key="2">
    <source>
        <dbReference type="SAM" id="Phobius"/>
    </source>
</evidence>
<evidence type="ECO:0000313" key="3">
    <source>
        <dbReference type="EMBL" id="EPB79837.1"/>
    </source>
</evidence>
<evidence type="ECO:0000256" key="1">
    <source>
        <dbReference type="SAM" id="MobiDB-lite"/>
    </source>
</evidence>
<dbReference type="Proteomes" id="UP000054495">
    <property type="component" value="Unassembled WGS sequence"/>
</dbReference>
<keyword evidence="4" id="KW-1185">Reference proteome</keyword>
<dbReference type="EMBL" id="KE124788">
    <property type="protein sequence ID" value="EPB79837.1"/>
    <property type="molecule type" value="Genomic_DNA"/>
</dbReference>
<keyword evidence="2" id="KW-0812">Transmembrane</keyword>
<sequence>MTHGVVSSSGLIPLDIRRLVIGACPQVRRRTARLPRWAWPANPEGAWPPQTLLLLVVATSLAAAVHSVLTPHTMSDSVKKPKSSLLLYLLIVVTVLVLLCAATILYLVAGSRTLTEQPQNATSSQLFLVPDSTPGTPNVPATTVTTSTTTTTTDTTASLFEYTTTTTTTTPESAEVTSPVPTEEEAFEEITISGSHTDANAEVVDKCASIVAQRVTCPKTRDDVIALPPSALSPLHYSLNLSIETVMPTQLNGDVQIYIRANEAGKQITLDVDNELRNVEDIHVVNCDTGGCLVVYSALVSRPLRSLWQNFGPTVNSKEVPTKGGKPAARVSPVRAWLVLSHREPTAAVACSSRALARVLFTIPYFKG</sequence>
<proteinExistence type="predicted"/>
<feature type="region of interest" description="Disordered" evidence="1">
    <location>
        <begin position="130"/>
        <end position="150"/>
    </location>
</feature>
<organism evidence="3 4">
    <name type="scientific">Ancylostoma ceylanicum</name>
    <dbReference type="NCBI Taxonomy" id="53326"/>
    <lineage>
        <taxon>Eukaryota</taxon>
        <taxon>Metazoa</taxon>
        <taxon>Ecdysozoa</taxon>
        <taxon>Nematoda</taxon>
        <taxon>Chromadorea</taxon>
        <taxon>Rhabditida</taxon>
        <taxon>Rhabditina</taxon>
        <taxon>Rhabditomorpha</taxon>
        <taxon>Strongyloidea</taxon>
        <taxon>Ancylostomatidae</taxon>
        <taxon>Ancylostomatinae</taxon>
        <taxon>Ancylostoma</taxon>
    </lineage>
</organism>
<keyword evidence="2" id="KW-0472">Membrane</keyword>
<dbReference type="AlphaFoldDB" id="A0A0D6MD08"/>
<name>A0A0D6MD08_9BILA</name>
<protein>
    <submittedName>
        <fullName evidence="3">Uncharacterized protein</fullName>
    </submittedName>
</protein>
<feature type="compositionally biased region" description="Low complexity" evidence="1">
    <location>
        <begin position="133"/>
        <end position="150"/>
    </location>
</feature>
<accession>A0A0D6MD08</accession>